<dbReference type="PROSITE" id="PS00436">
    <property type="entry name" value="PEROXIDASE_2"/>
    <property type="match status" value="1"/>
</dbReference>
<feature type="active site" description="Proton acceptor" evidence="15">
    <location>
        <position position="57"/>
    </location>
</feature>
<dbReference type="InterPro" id="IPR010255">
    <property type="entry name" value="Haem_peroxidase_sf"/>
</dbReference>
<dbReference type="eggNOG" id="ENOG502QQ2G">
    <property type="taxonomic scope" value="Eukaryota"/>
</dbReference>
<keyword evidence="10 17" id="KW-0106">Calcium</keyword>
<dbReference type="FunFam" id="1.10.420.10:FF:000010">
    <property type="entry name" value="Peroxidase"/>
    <property type="match status" value="1"/>
</dbReference>
<dbReference type="AlphaFoldDB" id="W9R3K3"/>
<keyword evidence="11" id="KW-0560">Oxidoreductase</keyword>
<keyword evidence="6 22" id="KW-0575">Peroxidase</keyword>
<evidence type="ECO:0000256" key="2">
    <source>
        <dbReference type="ARBA" id="ARBA00002322"/>
    </source>
</evidence>
<evidence type="ECO:0000256" key="5">
    <source>
        <dbReference type="ARBA" id="ARBA00022525"/>
    </source>
</evidence>
<dbReference type="SUPFAM" id="SSF48113">
    <property type="entry name" value="Heme-dependent peroxidases"/>
    <property type="match status" value="1"/>
</dbReference>
<evidence type="ECO:0000256" key="7">
    <source>
        <dbReference type="ARBA" id="ARBA00022617"/>
    </source>
</evidence>
<keyword evidence="5" id="KW-0964">Secreted</keyword>
<keyword evidence="9 20" id="KW-0732">Signal</keyword>
<comment type="catalytic activity">
    <reaction evidence="1">
        <text>2 a phenolic donor + H2O2 = 2 a phenolic radical donor + 2 H2O</text>
        <dbReference type="Rhea" id="RHEA:56136"/>
        <dbReference type="ChEBI" id="CHEBI:15377"/>
        <dbReference type="ChEBI" id="CHEBI:16240"/>
        <dbReference type="ChEBI" id="CHEBI:139520"/>
        <dbReference type="ChEBI" id="CHEBI:139521"/>
        <dbReference type="EC" id="1.11.1.7"/>
    </reaction>
</comment>
<evidence type="ECO:0000256" key="17">
    <source>
        <dbReference type="PIRSR" id="PIRSR600823-3"/>
    </source>
</evidence>
<dbReference type="Pfam" id="PF00141">
    <property type="entry name" value="peroxidase"/>
    <property type="match status" value="1"/>
</dbReference>
<evidence type="ECO:0000256" key="13">
    <source>
        <dbReference type="ARBA" id="ARBA00023157"/>
    </source>
</evidence>
<protein>
    <recommendedName>
        <fullName evidence="4">peroxidase</fullName>
        <ecNumber evidence="4">1.11.1.7</ecNumber>
    </recommendedName>
</protein>
<dbReference type="CDD" id="cd00693">
    <property type="entry name" value="secretory_peroxidase"/>
    <property type="match status" value="1"/>
</dbReference>
<keyword evidence="14" id="KW-0376">Hydrogen peroxide</keyword>
<dbReference type="STRING" id="981085.W9R3K3"/>
<dbReference type="InterPro" id="IPR033905">
    <property type="entry name" value="Secretory_peroxidase"/>
</dbReference>
<sequence>MFLLLGLANTFVHGQGTRVGFYSRTCPRAEVIVRSTVESHFRSNPAIAPGILRMHFHDCFVQGCDGSVLIDGPNTEKSTVPNSGIPGYAAIDAAKTQLESACPGVVSCADILALAARDAVVLTKGFSWQVPTGRRDGRVSLAADVSSLPTPTESIEAQEQKFSIKGLNTQDLVTLVGAHTIGTTACRFFSNRLYNFSTTTASGADPTINPSFVPTLRALCPQNGDGARLVDLDTGSAGRFDTTFFTNLRNGRGVLQSDQLLWTDPSTRTIAERFLRVRGAQSLNFNVEFAKSMVKMSNIGVKSGTQGEIRRVRFSCGGLTMTLLPPSTILLKGAYVGTSSVCTGCNQAAETTEHALLCCEAVDELVCCNRNAWVFEGKSLSFEQILIAVKALGCFDPASECLAIRSGMAFATELGLRVEEIESDSVNAVNDNEF</sequence>
<feature type="binding site" evidence="17">
    <location>
        <position position="65"/>
    </location>
    <ligand>
        <name>Ca(2+)</name>
        <dbReference type="ChEBI" id="CHEBI:29108"/>
        <label>1</label>
    </ligand>
</feature>
<dbReference type="Gene3D" id="1.10.420.10">
    <property type="entry name" value="Peroxidase, domain 2"/>
    <property type="match status" value="1"/>
</dbReference>
<dbReference type="GO" id="GO:0006979">
    <property type="term" value="P:response to oxidative stress"/>
    <property type="evidence" value="ECO:0007669"/>
    <property type="project" value="InterPro"/>
</dbReference>
<dbReference type="Proteomes" id="UP000030645">
    <property type="component" value="Unassembled WGS sequence"/>
</dbReference>
<dbReference type="InterPro" id="IPR000823">
    <property type="entry name" value="Peroxidase_pln"/>
</dbReference>
<evidence type="ECO:0000256" key="8">
    <source>
        <dbReference type="ARBA" id="ARBA00022723"/>
    </source>
</evidence>
<evidence type="ECO:0000256" key="1">
    <source>
        <dbReference type="ARBA" id="ARBA00000189"/>
    </source>
</evidence>
<feature type="signal peptide" evidence="20">
    <location>
        <begin position="1"/>
        <end position="16"/>
    </location>
</feature>
<evidence type="ECO:0000256" key="10">
    <source>
        <dbReference type="ARBA" id="ARBA00022837"/>
    </source>
</evidence>
<evidence type="ECO:0000313" key="22">
    <source>
        <dbReference type="EMBL" id="EXB55316.1"/>
    </source>
</evidence>
<feature type="binding site" description="axial binding residue" evidence="17">
    <location>
        <position position="179"/>
    </location>
    <ligand>
        <name>heme b</name>
        <dbReference type="ChEBI" id="CHEBI:60344"/>
    </ligand>
    <ligandPart>
        <name>Fe</name>
        <dbReference type="ChEBI" id="CHEBI:18248"/>
    </ligandPart>
</feature>
<evidence type="ECO:0000256" key="20">
    <source>
        <dbReference type="SAM" id="SignalP"/>
    </source>
</evidence>
<dbReference type="InterPro" id="IPR019793">
    <property type="entry name" value="Peroxidases_heam-ligand_BS"/>
</dbReference>
<evidence type="ECO:0000256" key="9">
    <source>
        <dbReference type="ARBA" id="ARBA00022729"/>
    </source>
</evidence>
<accession>W9R3K3</accession>
<dbReference type="GO" id="GO:0020037">
    <property type="term" value="F:heme binding"/>
    <property type="evidence" value="ECO:0007669"/>
    <property type="project" value="InterPro"/>
</dbReference>
<evidence type="ECO:0000256" key="11">
    <source>
        <dbReference type="ARBA" id="ARBA00023002"/>
    </source>
</evidence>
<feature type="binding site" evidence="17">
    <location>
        <position position="180"/>
    </location>
    <ligand>
        <name>Ca(2+)</name>
        <dbReference type="ChEBI" id="CHEBI:29108"/>
        <label>2</label>
    </ligand>
</feature>
<feature type="disulfide bond" evidence="19">
    <location>
        <begin position="186"/>
        <end position="220"/>
    </location>
</feature>
<feature type="binding site" evidence="17">
    <location>
        <position position="241"/>
    </location>
    <ligand>
        <name>Ca(2+)</name>
        <dbReference type="ChEBI" id="CHEBI:29108"/>
        <label>2</label>
    </ligand>
</feature>
<reference evidence="23" key="1">
    <citation type="submission" date="2013-01" db="EMBL/GenBank/DDBJ databases">
        <title>Draft Genome Sequence of a Mulberry Tree, Morus notabilis C.K. Schneid.</title>
        <authorList>
            <person name="He N."/>
            <person name="Zhao S."/>
        </authorList>
    </citation>
    <scope>NUCLEOTIDE SEQUENCE</scope>
</reference>
<dbReference type="PRINTS" id="PR00458">
    <property type="entry name" value="PEROXIDASE"/>
</dbReference>
<dbReference type="GO" id="GO:0046872">
    <property type="term" value="F:metal ion binding"/>
    <property type="evidence" value="ECO:0007669"/>
    <property type="project" value="UniProtKB-KW"/>
</dbReference>
<dbReference type="GO" id="GO:0140825">
    <property type="term" value="F:lactoperoxidase activity"/>
    <property type="evidence" value="ECO:0007669"/>
    <property type="project" value="UniProtKB-EC"/>
</dbReference>
<comment type="cofactor">
    <cofactor evidence="17">
        <name>Ca(2+)</name>
        <dbReference type="ChEBI" id="CHEBI:29108"/>
    </cofactor>
    <text evidence="17">Binds 2 calcium ions per subunit.</text>
</comment>
<feature type="binding site" evidence="16">
    <location>
        <position position="149"/>
    </location>
    <ligand>
        <name>substrate</name>
    </ligand>
</feature>
<feature type="chain" id="PRO_5004932328" description="peroxidase" evidence="20">
    <location>
        <begin position="17"/>
        <end position="434"/>
    </location>
</feature>
<dbReference type="Gene3D" id="1.10.520.10">
    <property type="match status" value="1"/>
</dbReference>
<dbReference type="EMBL" id="KE344232">
    <property type="protein sequence ID" value="EXB55316.1"/>
    <property type="molecule type" value="Genomic_DNA"/>
</dbReference>
<keyword evidence="13 19" id="KW-1015">Disulfide bond</keyword>
<feature type="binding site" evidence="17">
    <location>
        <position position="67"/>
    </location>
    <ligand>
        <name>Ca(2+)</name>
        <dbReference type="ChEBI" id="CHEBI:29108"/>
        <label>1</label>
    </ligand>
</feature>
<feature type="binding site" evidence="17">
    <location>
        <position position="76"/>
    </location>
    <ligand>
        <name>Ca(2+)</name>
        <dbReference type="ChEBI" id="CHEBI:29108"/>
        <label>1</label>
    </ligand>
</feature>
<dbReference type="PROSITE" id="PS50873">
    <property type="entry name" value="PEROXIDASE_4"/>
    <property type="match status" value="1"/>
</dbReference>
<feature type="binding site" evidence="17">
    <location>
        <position position="61"/>
    </location>
    <ligand>
        <name>Ca(2+)</name>
        <dbReference type="ChEBI" id="CHEBI:29108"/>
        <label>1</label>
    </ligand>
</feature>
<keyword evidence="8 17" id="KW-0479">Metal-binding</keyword>
<evidence type="ECO:0000259" key="21">
    <source>
        <dbReference type="PROSITE" id="PS50873"/>
    </source>
</evidence>
<keyword evidence="23" id="KW-1185">Reference proteome</keyword>
<name>W9R3K3_9ROSA</name>
<evidence type="ECO:0000256" key="6">
    <source>
        <dbReference type="ARBA" id="ARBA00022559"/>
    </source>
</evidence>
<keyword evidence="7" id="KW-0349">Heme</keyword>
<dbReference type="PROSITE" id="PS00435">
    <property type="entry name" value="PEROXIDASE_1"/>
    <property type="match status" value="1"/>
</dbReference>
<comment type="cofactor">
    <cofactor evidence="17">
        <name>heme b</name>
        <dbReference type="ChEBI" id="CHEBI:60344"/>
    </cofactor>
    <text evidence="17">Binds 1 heme b (iron(II)-protoporphyrin IX) group per subunit.</text>
</comment>
<dbReference type="PRINTS" id="PR00461">
    <property type="entry name" value="PLPEROXIDASE"/>
</dbReference>
<dbReference type="FunFam" id="1.10.520.10:FF:000008">
    <property type="entry name" value="Peroxidase"/>
    <property type="match status" value="1"/>
</dbReference>
<feature type="binding site" evidence="17">
    <location>
        <position position="233"/>
    </location>
    <ligand>
        <name>Ca(2+)</name>
        <dbReference type="ChEBI" id="CHEBI:29108"/>
        <label>2</label>
    </ligand>
</feature>
<evidence type="ECO:0000256" key="16">
    <source>
        <dbReference type="PIRSR" id="PIRSR600823-2"/>
    </source>
</evidence>
<dbReference type="GO" id="GO:0042744">
    <property type="term" value="P:hydrogen peroxide catabolic process"/>
    <property type="evidence" value="ECO:0007669"/>
    <property type="project" value="UniProtKB-KW"/>
</dbReference>
<proteinExistence type="inferred from homology"/>
<evidence type="ECO:0000256" key="3">
    <source>
        <dbReference type="ARBA" id="ARBA00006873"/>
    </source>
</evidence>
<gene>
    <name evidence="22" type="ORF">L484_017228</name>
</gene>
<dbReference type="InterPro" id="IPR019794">
    <property type="entry name" value="Peroxidases_AS"/>
</dbReference>
<evidence type="ECO:0000256" key="15">
    <source>
        <dbReference type="PIRSR" id="PIRSR600823-1"/>
    </source>
</evidence>
<evidence type="ECO:0000256" key="18">
    <source>
        <dbReference type="PIRSR" id="PIRSR600823-4"/>
    </source>
</evidence>
<evidence type="ECO:0000256" key="12">
    <source>
        <dbReference type="ARBA" id="ARBA00023004"/>
    </source>
</evidence>
<evidence type="ECO:0000256" key="4">
    <source>
        <dbReference type="ARBA" id="ARBA00012313"/>
    </source>
</evidence>
<evidence type="ECO:0000256" key="14">
    <source>
        <dbReference type="ARBA" id="ARBA00023324"/>
    </source>
</evidence>
<feature type="domain" description="Plant heme peroxidase family profile" evidence="21">
    <location>
        <begin position="16"/>
        <end position="311"/>
    </location>
</feature>
<feature type="site" description="Transition state stabilizer" evidence="18">
    <location>
        <position position="53"/>
    </location>
</feature>
<evidence type="ECO:0000256" key="19">
    <source>
        <dbReference type="PIRSR" id="PIRSR600823-5"/>
    </source>
</evidence>
<evidence type="ECO:0000313" key="23">
    <source>
        <dbReference type="Proteomes" id="UP000030645"/>
    </source>
</evidence>
<feature type="disulfide bond" evidence="19">
    <location>
        <begin position="26"/>
        <end position="102"/>
    </location>
</feature>
<comment type="function">
    <text evidence="2">Removal of H(2)O(2), oxidation of toxic reductants, biosynthesis and degradation of lignin, suberization, auxin catabolism, response to environmental stresses such as wounding, pathogen attack and oxidative stress. These functions might be dependent on each isozyme/isoform in each plant tissue.</text>
</comment>
<dbReference type="EC" id="1.11.1.7" evidence="4"/>
<comment type="similarity">
    <text evidence="3">Belongs to the peroxidase family. Ascorbate peroxidase subfamily.</text>
</comment>
<feature type="binding site" evidence="17">
    <location>
        <position position="63"/>
    </location>
    <ligand>
        <name>Ca(2+)</name>
        <dbReference type="ChEBI" id="CHEBI:29108"/>
        <label>1</label>
    </ligand>
</feature>
<keyword evidence="12 17" id="KW-0408">Iron</keyword>
<feature type="binding site" evidence="17">
    <location>
        <position position="58"/>
    </location>
    <ligand>
        <name>Ca(2+)</name>
        <dbReference type="ChEBI" id="CHEBI:29108"/>
        <label>1</label>
    </ligand>
</feature>
<organism evidence="22 23">
    <name type="scientific">Morus notabilis</name>
    <dbReference type="NCBI Taxonomy" id="981085"/>
    <lineage>
        <taxon>Eukaryota</taxon>
        <taxon>Viridiplantae</taxon>
        <taxon>Streptophyta</taxon>
        <taxon>Embryophyta</taxon>
        <taxon>Tracheophyta</taxon>
        <taxon>Spermatophyta</taxon>
        <taxon>Magnoliopsida</taxon>
        <taxon>eudicotyledons</taxon>
        <taxon>Gunneridae</taxon>
        <taxon>Pentapetalae</taxon>
        <taxon>rosids</taxon>
        <taxon>fabids</taxon>
        <taxon>Rosales</taxon>
        <taxon>Moraceae</taxon>
        <taxon>Moreae</taxon>
        <taxon>Morus</taxon>
    </lineage>
</organism>
<dbReference type="PANTHER" id="PTHR31235">
    <property type="entry name" value="PEROXIDASE 25-RELATED"/>
    <property type="match status" value="1"/>
</dbReference>
<feature type="disulfide bond" evidence="19">
    <location>
        <begin position="59"/>
        <end position="64"/>
    </location>
</feature>
<dbReference type="InterPro" id="IPR002016">
    <property type="entry name" value="Haem_peroxidase"/>
</dbReference>